<comment type="caution">
    <text evidence="4">The sequence shown here is derived from an EMBL/GenBank/DDBJ whole genome shotgun (WGS) entry which is preliminary data.</text>
</comment>
<dbReference type="InterPro" id="IPR035979">
    <property type="entry name" value="RBD_domain_sf"/>
</dbReference>
<gene>
    <name evidence="4" type="ORF">CTI12_AA092950</name>
</gene>
<dbReference type="AlphaFoldDB" id="A0A2U1PZE3"/>
<evidence type="ECO:0000256" key="2">
    <source>
        <dbReference type="SAM" id="MobiDB-lite"/>
    </source>
</evidence>
<keyword evidence="1" id="KW-0694">RNA-binding</keyword>
<dbReference type="InterPro" id="IPR012677">
    <property type="entry name" value="Nucleotide-bd_a/b_plait_sf"/>
</dbReference>
<feature type="compositionally biased region" description="Low complexity" evidence="2">
    <location>
        <begin position="12"/>
        <end position="22"/>
    </location>
</feature>
<evidence type="ECO:0000259" key="3">
    <source>
        <dbReference type="PROSITE" id="PS50102"/>
    </source>
</evidence>
<name>A0A2U1PZE3_ARTAN</name>
<feature type="domain" description="RRM" evidence="3">
    <location>
        <begin position="79"/>
        <end position="156"/>
    </location>
</feature>
<dbReference type="InterPro" id="IPR000504">
    <property type="entry name" value="RRM_dom"/>
</dbReference>
<dbReference type="PANTHER" id="PTHR33116:SF79">
    <property type="entry name" value="REVERSE TRANSCRIPTASE DOMAIN, ZINC FINGER, CCHC-TYPE-RELATED"/>
    <property type="match status" value="1"/>
</dbReference>
<accession>A0A2U1PZE3</accession>
<sequence length="788" mass="88925">MEREKHHHTNTHHNTTTHHNTNPGNKESHDDEGSWTKVARKQKKVSNVGDVPFRKLTENNFWGKAKLTNFDKVMKANAHSFFFTNFPETWGSGALWKMFNQYGNVVDVYIAFKRTKKGTRFDFVRFKNVSNIGEFERRLKGILIGDSNLIINSAKFFKTKENGVPASESPPLNQGLQYKRKTASKGFNHSFREVVVGPQEDPKPLRQLVKVDEDMYIRTTLEKCWAGKAKNFQVLQNAWNIVSNNGLDGCKVKYVGGLFLLFEWGSREEACQSLKENKSWLQQWFDDLKLWEQNYDPNNILTWIILEGLPSLARNMGAVKAIVKCFGKLLEVGRLDFDSKILQPVKALVLTSQMSTICQSLDVLVKDKIYPVRVFEEKFLASSFLRLPSSDGNKFEDDSSSFEEEFIGPTVDDQEESCDDSSDEFFNMENEQQTHAQEPREASWVPKMISPKADTDNNDVSLSSHADIGGSPVIGPSEKDNRYYSPCSSGLPPPPPYEQYEAQYSPEVDQVRPTPDPFHSDPSPVLNKVIPDHNNLLAQPSNQLHVDNDLDDFISSFQKLSHNLDQNHSAVEALQVAILEACDNRLYKGVVLANSGSNVSLLQYADDALLFGEWSRANALNLIHILRCFELSSSLKVNIDKSSVMGVGIPITEVASLASYLGCAHGALPLSYLGLPVGKRMNTCETRFGKDPWCGGGVRLLDVFPRLYALESIKDCMIADRWHLSNNVWGGNWSWRLPIRSRALDDLATMVALIGDLVLSLNRPDRWAWVCNKSGLFKNKTLSFDVTH</sequence>
<dbReference type="STRING" id="35608.A0A2U1PZE3"/>
<feature type="compositionally biased region" description="Basic residues" evidence="2">
    <location>
        <begin position="1"/>
        <end position="11"/>
    </location>
</feature>
<dbReference type="EMBL" id="PKPP01000566">
    <property type="protein sequence ID" value="PWA91164.1"/>
    <property type="molecule type" value="Genomic_DNA"/>
</dbReference>
<dbReference type="Proteomes" id="UP000245207">
    <property type="component" value="Unassembled WGS sequence"/>
</dbReference>
<proteinExistence type="predicted"/>
<evidence type="ECO:0000313" key="4">
    <source>
        <dbReference type="EMBL" id="PWA91164.1"/>
    </source>
</evidence>
<feature type="region of interest" description="Disordered" evidence="2">
    <location>
        <begin position="1"/>
        <end position="43"/>
    </location>
</feature>
<dbReference type="SMART" id="SM00360">
    <property type="entry name" value="RRM"/>
    <property type="match status" value="1"/>
</dbReference>
<evidence type="ECO:0000313" key="5">
    <source>
        <dbReference type="Proteomes" id="UP000245207"/>
    </source>
</evidence>
<dbReference type="OrthoDB" id="1839151at2759"/>
<dbReference type="GO" id="GO:0003723">
    <property type="term" value="F:RNA binding"/>
    <property type="evidence" value="ECO:0007669"/>
    <property type="project" value="UniProtKB-UniRule"/>
</dbReference>
<dbReference type="PANTHER" id="PTHR33116">
    <property type="entry name" value="REVERSE TRANSCRIPTASE ZINC-BINDING DOMAIN-CONTAINING PROTEIN-RELATED-RELATED"/>
    <property type="match status" value="1"/>
</dbReference>
<dbReference type="Pfam" id="PF00076">
    <property type="entry name" value="RRM_1"/>
    <property type="match status" value="1"/>
</dbReference>
<feature type="region of interest" description="Disordered" evidence="2">
    <location>
        <begin position="449"/>
        <end position="500"/>
    </location>
</feature>
<dbReference type="PROSITE" id="PS50102">
    <property type="entry name" value="RRM"/>
    <property type="match status" value="1"/>
</dbReference>
<keyword evidence="5" id="KW-1185">Reference proteome</keyword>
<organism evidence="4 5">
    <name type="scientific">Artemisia annua</name>
    <name type="common">Sweet wormwood</name>
    <dbReference type="NCBI Taxonomy" id="35608"/>
    <lineage>
        <taxon>Eukaryota</taxon>
        <taxon>Viridiplantae</taxon>
        <taxon>Streptophyta</taxon>
        <taxon>Embryophyta</taxon>
        <taxon>Tracheophyta</taxon>
        <taxon>Spermatophyta</taxon>
        <taxon>Magnoliopsida</taxon>
        <taxon>eudicotyledons</taxon>
        <taxon>Gunneridae</taxon>
        <taxon>Pentapetalae</taxon>
        <taxon>asterids</taxon>
        <taxon>campanulids</taxon>
        <taxon>Asterales</taxon>
        <taxon>Asteraceae</taxon>
        <taxon>Asteroideae</taxon>
        <taxon>Anthemideae</taxon>
        <taxon>Artemisiinae</taxon>
        <taxon>Artemisia</taxon>
    </lineage>
</organism>
<dbReference type="SUPFAM" id="SSF54928">
    <property type="entry name" value="RNA-binding domain, RBD"/>
    <property type="match status" value="1"/>
</dbReference>
<evidence type="ECO:0000256" key="1">
    <source>
        <dbReference type="PROSITE-ProRule" id="PRU00176"/>
    </source>
</evidence>
<dbReference type="Gene3D" id="3.30.70.330">
    <property type="match status" value="1"/>
</dbReference>
<reference evidence="4 5" key="1">
    <citation type="journal article" date="2018" name="Mol. Plant">
        <title>The genome of Artemisia annua provides insight into the evolution of Asteraceae family and artemisinin biosynthesis.</title>
        <authorList>
            <person name="Shen Q."/>
            <person name="Zhang L."/>
            <person name="Liao Z."/>
            <person name="Wang S."/>
            <person name="Yan T."/>
            <person name="Shi P."/>
            <person name="Liu M."/>
            <person name="Fu X."/>
            <person name="Pan Q."/>
            <person name="Wang Y."/>
            <person name="Lv Z."/>
            <person name="Lu X."/>
            <person name="Zhang F."/>
            <person name="Jiang W."/>
            <person name="Ma Y."/>
            <person name="Chen M."/>
            <person name="Hao X."/>
            <person name="Li L."/>
            <person name="Tang Y."/>
            <person name="Lv G."/>
            <person name="Zhou Y."/>
            <person name="Sun X."/>
            <person name="Brodelius P.E."/>
            <person name="Rose J.K.C."/>
            <person name="Tang K."/>
        </authorList>
    </citation>
    <scope>NUCLEOTIDE SEQUENCE [LARGE SCALE GENOMIC DNA]</scope>
    <source>
        <strain evidence="5">cv. Huhao1</strain>
        <tissue evidence="4">Leaf</tissue>
    </source>
</reference>
<protein>
    <submittedName>
        <fullName evidence="4">Nucleotide-binding alpha-beta plait domain-containing protein</fullName>
    </submittedName>
</protein>